<dbReference type="EMBL" id="GBXM01017442">
    <property type="protein sequence ID" value="JAH91135.1"/>
    <property type="molecule type" value="Transcribed_RNA"/>
</dbReference>
<evidence type="ECO:0000313" key="1">
    <source>
        <dbReference type="EMBL" id="JAH91135.1"/>
    </source>
</evidence>
<reference evidence="1" key="2">
    <citation type="journal article" date="2015" name="Fish Shellfish Immunol.">
        <title>Early steps in the European eel (Anguilla anguilla)-Vibrio vulnificus interaction in the gills: Role of the RtxA13 toxin.</title>
        <authorList>
            <person name="Callol A."/>
            <person name="Pajuelo D."/>
            <person name="Ebbesson L."/>
            <person name="Teles M."/>
            <person name="MacKenzie S."/>
            <person name="Amaro C."/>
        </authorList>
    </citation>
    <scope>NUCLEOTIDE SEQUENCE</scope>
</reference>
<sequence>MVADFKLITKTRVICGPPEPGLAYRSLPPLKPDWLPPLEQMVSLCPAETRLAAAFGTDDQWGCGDLTPKADIPVSLLCILMELESVQ</sequence>
<reference evidence="1" key="1">
    <citation type="submission" date="2014-11" db="EMBL/GenBank/DDBJ databases">
        <authorList>
            <person name="Amaro Gonzalez C."/>
        </authorList>
    </citation>
    <scope>NUCLEOTIDE SEQUENCE</scope>
</reference>
<protein>
    <submittedName>
        <fullName evidence="1">Uncharacterized protein</fullName>
    </submittedName>
</protein>
<name>A0A0E9WNH6_ANGAN</name>
<proteinExistence type="predicted"/>
<dbReference type="AlphaFoldDB" id="A0A0E9WNH6"/>
<organism evidence="1">
    <name type="scientific">Anguilla anguilla</name>
    <name type="common">European freshwater eel</name>
    <name type="synonym">Muraena anguilla</name>
    <dbReference type="NCBI Taxonomy" id="7936"/>
    <lineage>
        <taxon>Eukaryota</taxon>
        <taxon>Metazoa</taxon>
        <taxon>Chordata</taxon>
        <taxon>Craniata</taxon>
        <taxon>Vertebrata</taxon>
        <taxon>Euteleostomi</taxon>
        <taxon>Actinopterygii</taxon>
        <taxon>Neopterygii</taxon>
        <taxon>Teleostei</taxon>
        <taxon>Anguilliformes</taxon>
        <taxon>Anguillidae</taxon>
        <taxon>Anguilla</taxon>
    </lineage>
</organism>
<accession>A0A0E9WNH6</accession>